<reference evidence="2 3" key="1">
    <citation type="submission" date="2024-06" db="EMBL/GenBank/DDBJ databases">
        <authorList>
            <person name="Kraege A."/>
            <person name="Thomma B."/>
        </authorList>
    </citation>
    <scope>NUCLEOTIDE SEQUENCE [LARGE SCALE GENOMIC DNA]</scope>
</reference>
<dbReference type="PANTHER" id="PTHR31984:SF17">
    <property type="entry name" value="TRANSCRIPTIONAL REGULATOR"/>
    <property type="match status" value="1"/>
</dbReference>
<dbReference type="PANTHER" id="PTHR31984">
    <property type="entry name" value="TRANSPORTER, PUTATIVE (DUF179)-RELATED"/>
    <property type="match status" value="1"/>
</dbReference>
<accession>A0ABP1FHE6</accession>
<organism evidence="2 3">
    <name type="scientific">Coccomyxa viridis</name>
    <dbReference type="NCBI Taxonomy" id="1274662"/>
    <lineage>
        <taxon>Eukaryota</taxon>
        <taxon>Viridiplantae</taxon>
        <taxon>Chlorophyta</taxon>
        <taxon>core chlorophytes</taxon>
        <taxon>Trebouxiophyceae</taxon>
        <taxon>Trebouxiophyceae incertae sedis</taxon>
        <taxon>Coccomyxaceae</taxon>
        <taxon>Coccomyxa</taxon>
    </lineage>
</organism>
<gene>
    <name evidence="2" type="primary">g473</name>
    <name evidence="2" type="ORF">VP750_LOCUS415</name>
</gene>
<evidence type="ECO:0000313" key="2">
    <source>
        <dbReference type="EMBL" id="CAL5218756.1"/>
    </source>
</evidence>
<dbReference type="Gene3D" id="3.40.1740.10">
    <property type="entry name" value="VC0467-like"/>
    <property type="match status" value="1"/>
</dbReference>
<dbReference type="EMBL" id="CAXHTA020000001">
    <property type="protein sequence ID" value="CAL5218756.1"/>
    <property type="molecule type" value="Genomic_DNA"/>
</dbReference>
<feature type="compositionally biased region" description="Basic and acidic residues" evidence="1">
    <location>
        <begin position="149"/>
        <end position="163"/>
    </location>
</feature>
<proteinExistence type="predicted"/>
<evidence type="ECO:0000313" key="3">
    <source>
        <dbReference type="Proteomes" id="UP001497392"/>
    </source>
</evidence>
<feature type="region of interest" description="Disordered" evidence="1">
    <location>
        <begin position="222"/>
        <end position="279"/>
    </location>
</feature>
<sequence length="440" mass="48641">MGHGNAVLTRTYRHLLKKAIEFDKNPALRYLICKRSPLLEEELCSVADAYLGGREYYLPSPVLPQSVLEAARLACRFPPERSGGIDTALLGLRYLNSLSSIAAKYPQDYAQRYDDEPKPLEQHELEHAGQSQHPITAPPRSGDQDVAEPGEHNGGRRDGRDDSNSADPVEQPVLETVSSPSKGCLLIAHPLLTGYWANAVVLLLSDSPSGGCSGLLLRPAGPSDATGPHQHSPRTGRVIIYPDGSTTFTEWTPESEDDHDEEETKEEESDTLQEGPVKWVGGPIRGQALAEYTTHPAPGYTSSNFCVLPQMRGFWGLYRGYSSMQEDMQKTVPQGEWERLSRTSGHDWVSHHFGGESLWGPMQLEEEMATGYWICARPNGSYLTHLWCRAMPATMRSPGSGQRSWRRRQLLWKTLLADVGGDVAAARCVSAKMAEEVMSE</sequence>
<feature type="compositionally biased region" description="Acidic residues" evidence="1">
    <location>
        <begin position="253"/>
        <end position="271"/>
    </location>
</feature>
<dbReference type="InterPro" id="IPR003774">
    <property type="entry name" value="AlgH-like"/>
</dbReference>
<feature type="region of interest" description="Disordered" evidence="1">
    <location>
        <begin position="124"/>
        <end position="178"/>
    </location>
</feature>
<evidence type="ECO:0000256" key="1">
    <source>
        <dbReference type="SAM" id="MobiDB-lite"/>
    </source>
</evidence>
<dbReference type="Proteomes" id="UP001497392">
    <property type="component" value="Unassembled WGS sequence"/>
</dbReference>
<comment type="caution">
    <text evidence="2">The sequence shown here is derived from an EMBL/GenBank/DDBJ whole genome shotgun (WGS) entry which is preliminary data.</text>
</comment>
<name>A0ABP1FHE6_9CHLO</name>
<protein>
    <submittedName>
        <fullName evidence="2">G473 protein</fullName>
    </submittedName>
</protein>
<dbReference type="SUPFAM" id="SSF143456">
    <property type="entry name" value="VC0467-like"/>
    <property type="match status" value="1"/>
</dbReference>
<keyword evidence="3" id="KW-1185">Reference proteome</keyword>